<keyword evidence="3" id="KW-1185">Reference proteome</keyword>
<evidence type="ECO:0000256" key="1">
    <source>
        <dbReference type="SAM" id="MobiDB-lite"/>
    </source>
</evidence>
<gene>
    <name evidence="2" type="ORF">ANANG_G00224610</name>
</gene>
<feature type="region of interest" description="Disordered" evidence="1">
    <location>
        <begin position="94"/>
        <end position="130"/>
    </location>
</feature>
<protein>
    <submittedName>
        <fullName evidence="2">Uncharacterized protein</fullName>
    </submittedName>
</protein>
<sequence length="130" mass="13610">MRDGTAGFRSSSHGKHGRRLWDACGTPARPPRISAPARLRWPQCALLGQATPPCLGTVGTAAGPSLCENEAHGKSFIAAGTQGEAQLQLLTVNAQSSRGADHGTCRKQGGGELKTQGQSTKVQWSPLHQS</sequence>
<name>A0A9D3RPW4_ANGAN</name>
<feature type="compositionally biased region" description="Polar residues" evidence="1">
    <location>
        <begin position="115"/>
        <end position="130"/>
    </location>
</feature>
<reference evidence="2" key="1">
    <citation type="submission" date="2021-01" db="EMBL/GenBank/DDBJ databases">
        <title>A chromosome-scale assembly of European eel, Anguilla anguilla.</title>
        <authorList>
            <person name="Henkel C."/>
            <person name="Jong-Raadsen S.A."/>
            <person name="Dufour S."/>
            <person name="Weltzien F.-A."/>
            <person name="Palstra A.P."/>
            <person name="Pelster B."/>
            <person name="Spaink H.P."/>
            <person name="Van Den Thillart G.E."/>
            <person name="Jansen H."/>
            <person name="Zahm M."/>
            <person name="Klopp C."/>
            <person name="Cedric C."/>
            <person name="Louis A."/>
            <person name="Berthelot C."/>
            <person name="Parey E."/>
            <person name="Roest Crollius H."/>
            <person name="Montfort J."/>
            <person name="Robinson-Rechavi M."/>
            <person name="Bucao C."/>
            <person name="Bouchez O."/>
            <person name="Gislard M."/>
            <person name="Lluch J."/>
            <person name="Milhes M."/>
            <person name="Lampietro C."/>
            <person name="Lopez Roques C."/>
            <person name="Donnadieu C."/>
            <person name="Braasch I."/>
            <person name="Desvignes T."/>
            <person name="Postlethwait J."/>
            <person name="Bobe J."/>
            <person name="Guiguen Y."/>
            <person name="Dirks R."/>
        </authorList>
    </citation>
    <scope>NUCLEOTIDE SEQUENCE</scope>
    <source>
        <strain evidence="2">Tag_6206</strain>
        <tissue evidence="2">Liver</tissue>
    </source>
</reference>
<dbReference type="AlphaFoldDB" id="A0A9D3RPW4"/>
<evidence type="ECO:0000313" key="3">
    <source>
        <dbReference type="Proteomes" id="UP001044222"/>
    </source>
</evidence>
<evidence type="ECO:0000313" key="2">
    <source>
        <dbReference type="EMBL" id="KAG5838528.1"/>
    </source>
</evidence>
<proteinExistence type="predicted"/>
<comment type="caution">
    <text evidence="2">The sequence shown here is derived from an EMBL/GenBank/DDBJ whole genome shotgun (WGS) entry which is preliminary data.</text>
</comment>
<dbReference type="Proteomes" id="UP001044222">
    <property type="component" value="Chromosome 12"/>
</dbReference>
<organism evidence="2 3">
    <name type="scientific">Anguilla anguilla</name>
    <name type="common">European freshwater eel</name>
    <name type="synonym">Muraena anguilla</name>
    <dbReference type="NCBI Taxonomy" id="7936"/>
    <lineage>
        <taxon>Eukaryota</taxon>
        <taxon>Metazoa</taxon>
        <taxon>Chordata</taxon>
        <taxon>Craniata</taxon>
        <taxon>Vertebrata</taxon>
        <taxon>Euteleostomi</taxon>
        <taxon>Actinopterygii</taxon>
        <taxon>Neopterygii</taxon>
        <taxon>Teleostei</taxon>
        <taxon>Anguilliformes</taxon>
        <taxon>Anguillidae</taxon>
        <taxon>Anguilla</taxon>
    </lineage>
</organism>
<dbReference type="EMBL" id="JAFIRN010000012">
    <property type="protein sequence ID" value="KAG5838528.1"/>
    <property type="molecule type" value="Genomic_DNA"/>
</dbReference>
<feature type="region of interest" description="Disordered" evidence="1">
    <location>
        <begin position="1"/>
        <end position="27"/>
    </location>
</feature>
<accession>A0A9D3RPW4</accession>